<feature type="domain" description="Threonyl/alanyl tRNA synthetase SAD" evidence="4">
    <location>
        <begin position="166"/>
        <end position="199"/>
    </location>
</feature>
<dbReference type="InterPro" id="IPR018163">
    <property type="entry name" value="Thr/Ala-tRNA-synth_IIc_edit"/>
</dbReference>
<dbReference type="InterPro" id="IPR051335">
    <property type="entry name" value="Alanyl-tRNA_Editing_Enzymes"/>
</dbReference>
<dbReference type="PANTHER" id="PTHR43462">
    <property type="entry name" value="ALANYL-TRNA EDITING PROTEIN"/>
    <property type="match status" value="1"/>
</dbReference>
<dbReference type="PANTHER" id="PTHR43462:SF2">
    <property type="entry name" value="THREONYL AND ALANYL TRNA SYNTHETASE SECOND ADDITIONAL DOMAIN-CONTAINING PROTEIN"/>
    <property type="match status" value="1"/>
</dbReference>
<dbReference type="STRING" id="642227.HA49_14240"/>
<accession>A0A095T5I8</accession>
<dbReference type="Proteomes" id="UP000029577">
    <property type="component" value="Unassembled WGS sequence"/>
</dbReference>
<evidence type="ECO:0000256" key="1">
    <source>
        <dbReference type="ARBA" id="ARBA00001947"/>
    </source>
</evidence>
<organism evidence="5 6">
    <name type="scientific">Tatumella morbirosei</name>
    <dbReference type="NCBI Taxonomy" id="642227"/>
    <lineage>
        <taxon>Bacteria</taxon>
        <taxon>Pseudomonadati</taxon>
        <taxon>Pseudomonadota</taxon>
        <taxon>Gammaproteobacteria</taxon>
        <taxon>Enterobacterales</taxon>
        <taxon>Erwiniaceae</taxon>
        <taxon>Tatumella</taxon>
    </lineage>
</organism>
<comment type="caution">
    <text evidence="5">The sequence shown here is derived from an EMBL/GenBank/DDBJ whole genome shotgun (WGS) entry which is preliminary data.</text>
</comment>
<dbReference type="GO" id="GO:0005524">
    <property type="term" value="F:ATP binding"/>
    <property type="evidence" value="ECO:0007669"/>
    <property type="project" value="InterPro"/>
</dbReference>
<dbReference type="GO" id="GO:0046872">
    <property type="term" value="F:metal ion binding"/>
    <property type="evidence" value="ECO:0007669"/>
    <property type="project" value="UniProtKB-KW"/>
</dbReference>
<proteinExistence type="predicted"/>
<dbReference type="AlphaFoldDB" id="A0A095T5I8"/>
<dbReference type="GO" id="GO:0004812">
    <property type="term" value="F:aminoacyl-tRNA ligase activity"/>
    <property type="evidence" value="ECO:0007669"/>
    <property type="project" value="UniProtKB-KW"/>
</dbReference>
<name>A0A095T5I8_9GAMM</name>
<dbReference type="InterPro" id="IPR012947">
    <property type="entry name" value="tRNA_SAD"/>
</dbReference>
<dbReference type="OrthoDB" id="9812949at2"/>
<keyword evidence="3" id="KW-0862">Zinc</keyword>
<dbReference type="RefSeq" id="WP_038021107.1">
    <property type="nucleotide sequence ID" value="NZ_JPKR02000003.1"/>
</dbReference>
<evidence type="ECO:0000259" key="4">
    <source>
        <dbReference type="Pfam" id="PF07973"/>
    </source>
</evidence>
<evidence type="ECO:0000313" key="5">
    <source>
        <dbReference type="EMBL" id="KGD71962.1"/>
    </source>
</evidence>
<reference evidence="5" key="1">
    <citation type="submission" date="2014-12" db="EMBL/GenBank/DDBJ databases">
        <title>The draft genome of the Tatumella morbirosei type strain, LMG23360T isolated from pineapple rot.</title>
        <authorList>
            <person name="Smits T.H."/>
            <person name="Palmer M."/>
            <person name="Venter S.N."/>
            <person name="Duffy B."/>
            <person name="Steenkamp E.T."/>
            <person name="Chan W.Y."/>
            <person name="Coutinho T.A."/>
            <person name="Coetzee M.P."/>
            <person name="De Maayer P."/>
        </authorList>
    </citation>
    <scope>NUCLEOTIDE SEQUENCE [LARGE SCALE GENOMIC DNA]</scope>
    <source>
        <strain evidence="5">LMG 23360</strain>
    </source>
</reference>
<dbReference type="EMBL" id="JPKR02000003">
    <property type="protein sequence ID" value="KGD71962.1"/>
    <property type="molecule type" value="Genomic_DNA"/>
</dbReference>
<dbReference type="GO" id="GO:0043039">
    <property type="term" value="P:tRNA aminoacylation"/>
    <property type="evidence" value="ECO:0007669"/>
    <property type="project" value="InterPro"/>
</dbReference>
<keyword evidence="2" id="KW-0479">Metal-binding</keyword>
<dbReference type="SUPFAM" id="SSF50447">
    <property type="entry name" value="Translation proteins"/>
    <property type="match status" value="1"/>
</dbReference>
<dbReference type="SUPFAM" id="SSF55186">
    <property type="entry name" value="ThrRS/AlaRS common domain"/>
    <property type="match status" value="1"/>
</dbReference>
<dbReference type="eggNOG" id="COG2872">
    <property type="taxonomic scope" value="Bacteria"/>
</dbReference>
<keyword evidence="6" id="KW-1185">Reference proteome</keyword>
<dbReference type="InterPro" id="IPR009000">
    <property type="entry name" value="Transl_B-barrel_sf"/>
</dbReference>
<protein>
    <submittedName>
        <fullName evidence="5">Alanyl-tRNA synthetase</fullName>
    </submittedName>
</protein>
<sequence>MTILYFFQSDSLSLTTEVLSCSALPDGQFRVVLAATLFHPQGGGQPSDQGCVGGAKLVKAMSENGEVIHITDRAVPAGPVILTVNSAVRQLNTRYHSAGHLIAYAGEQSGWQAVKGNHRPGEGRIVFIAGNNAQPVTAEEISQRVADMVAADLPRRTSEYQGRRQVSWGDLPATACGGTHVASTGTTGEVVITKVKQKKGELSVSYQLSVV</sequence>
<dbReference type="Gene3D" id="2.40.30.130">
    <property type="match status" value="1"/>
</dbReference>
<dbReference type="Pfam" id="PF07973">
    <property type="entry name" value="tRNA_SAD"/>
    <property type="match status" value="1"/>
</dbReference>
<gene>
    <name evidence="5" type="ORF">HA49_14240</name>
</gene>
<dbReference type="Gene3D" id="3.30.980.10">
    <property type="entry name" value="Threonyl-trna Synthetase, Chain A, domain 2"/>
    <property type="match status" value="1"/>
</dbReference>
<evidence type="ECO:0000313" key="6">
    <source>
        <dbReference type="Proteomes" id="UP000029577"/>
    </source>
</evidence>
<evidence type="ECO:0000256" key="2">
    <source>
        <dbReference type="ARBA" id="ARBA00022723"/>
    </source>
</evidence>
<evidence type="ECO:0000256" key="3">
    <source>
        <dbReference type="ARBA" id="ARBA00022833"/>
    </source>
</evidence>
<comment type="cofactor">
    <cofactor evidence="1">
        <name>Zn(2+)</name>
        <dbReference type="ChEBI" id="CHEBI:29105"/>
    </cofactor>
</comment>